<feature type="non-terminal residue" evidence="1">
    <location>
        <position position="50"/>
    </location>
</feature>
<proteinExistence type="predicted"/>
<reference evidence="1" key="1">
    <citation type="submission" date="2023-07" db="EMBL/GenBank/DDBJ databases">
        <authorList>
            <person name="Stuckert A."/>
        </authorList>
    </citation>
    <scope>NUCLEOTIDE SEQUENCE</scope>
</reference>
<comment type="caution">
    <text evidence="1">The sequence shown here is derived from an EMBL/GenBank/DDBJ whole genome shotgun (WGS) entry which is preliminary data.</text>
</comment>
<evidence type="ECO:0000313" key="2">
    <source>
        <dbReference type="Proteomes" id="UP001176940"/>
    </source>
</evidence>
<dbReference type="Proteomes" id="UP001176940">
    <property type="component" value="Unassembled WGS sequence"/>
</dbReference>
<gene>
    <name evidence="1" type="ORF">RIMI_LOCUS2233108</name>
</gene>
<accession>A0ABN9KUB0</accession>
<organism evidence="1 2">
    <name type="scientific">Ranitomeya imitator</name>
    <name type="common">mimic poison frog</name>
    <dbReference type="NCBI Taxonomy" id="111125"/>
    <lineage>
        <taxon>Eukaryota</taxon>
        <taxon>Metazoa</taxon>
        <taxon>Chordata</taxon>
        <taxon>Craniata</taxon>
        <taxon>Vertebrata</taxon>
        <taxon>Euteleostomi</taxon>
        <taxon>Amphibia</taxon>
        <taxon>Batrachia</taxon>
        <taxon>Anura</taxon>
        <taxon>Neobatrachia</taxon>
        <taxon>Hyloidea</taxon>
        <taxon>Dendrobatidae</taxon>
        <taxon>Dendrobatinae</taxon>
        <taxon>Ranitomeya</taxon>
    </lineage>
</organism>
<protein>
    <recommendedName>
        <fullName evidence="3">Metallothionein</fullName>
    </recommendedName>
</protein>
<evidence type="ECO:0008006" key="3">
    <source>
        <dbReference type="Google" id="ProtNLM"/>
    </source>
</evidence>
<keyword evidence="2" id="KW-1185">Reference proteome</keyword>
<dbReference type="EMBL" id="CAUEEQ010003072">
    <property type="protein sequence ID" value="CAJ0924275.1"/>
    <property type="molecule type" value="Genomic_DNA"/>
</dbReference>
<name>A0ABN9KUB0_9NEOB</name>
<sequence length="50" mass="5710">MHCGCLLQGLEQCVKNQYVRRTADARRFCHEGCAEHTRCGPVIVPEDHLQ</sequence>
<evidence type="ECO:0000313" key="1">
    <source>
        <dbReference type="EMBL" id="CAJ0924275.1"/>
    </source>
</evidence>